<evidence type="ECO:0000259" key="2">
    <source>
        <dbReference type="Pfam" id="PF08448"/>
    </source>
</evidence>
<evidence type="ECO:0000313" key="4">
    <source>
        <dbReference type="Proteomes" id="UP000299290"/>
    </source>
</evidence>
<feature type="region of interest" description="Disordered" evidence="1">
    <location>
        <begin position="233"/>
        <end position="273"/>
    </location>
</feature>
<feature type="compositionally biased region" description="Low complexity" evidence="1">
    <location>
        <begin position="290"/>
        <end position="309"/>
    </location>
</feature>
<name>A0A4D4KRG1_9ACTN</name>
<proteinExistence type="predicted"/>
<dbReference type="Pfam" id="PF08448">
    <property type="entry name" value="PAS_4"/>
    <property type="match status" value="1"/>
</dbReference>
<accession>A0A4D4KRG1</accession>
<dbReference type="InterPro" id="IPR013656">
    <property type="entry name" value="PAS_4"/>
</dbReference>
<evidence type="ECO:0000256" key="1">
    <source>
        <dbReference type="SAM" id="MobiDB-lite"/>
    </source>
</evidence>
<dbReference type="SUPFAM" id="SSF55785">
    <property type="entry name" value="PYP-like sensor domain (PAS domain)"/>
    <property type="match status" value="2"/>
</dbReference>
<feature type="domain" description="PAS fold-4" evidence="2">
    <location>
        <begin position="128"/>
        <end position="224"/>
    </location>
</feature>
<keyword evidence="4" id="KW-1185">Reference proteome</keyword>
<evidence type="ECO:0000313" key="3">
    <source>
        <dbReference type="EMBL" id="GDY49027.1"/>
    </source>
</evidence>
<organism evidence="3 4">
    <name type="scientific">Streptomyces antimycoticus</name>
    <dbReference type="NCBI Taxonomy" id="68175"/>
    <lineage>
        <taxon>Bacteria</taxon>
        <taxon>Bacillati</taxon>
        <taxon>Actinomycetota</taxon>
        <taxon>Actinomycetes</taxon>
        <taxon>Kitasatosporales</taxon>
        <taxon>Streptomycetaceae</taxon>
        <taxon>Streptomyces</taxon>
        <taxon>Streptomyces violaceusniger group</taxon>
    </lineage>
</organism>
<dbReference type="AlphaFoldDB" id="A0A4D4KRG1"/>
<dbReference type="InterPro" id="IPR000014">
    <property type="entry name" value="PAS"/>
</dbReference>
<sequence>MSARADHTPCPTDSPPSTPATAVLDSKGTILSWSRAATELLDRTSREVCGHPVWELLANVPGSPGALTEERIPAAGEAHLRHRSGSTVDVLFQVLPLEKEKLFALAVPSHLTTDQQWNASPLRQLFPQDQIAICVHDTNLEVIAINGAVEMFDGAPVPSGSHLRDVICSEDAEAAEAALQGVLDTGTPLIGQQQHMRFRPPPARRRTLSLSAFQLQDAPGRVSFCKASARSPETSCSQSERRPSWAVCGPSKSGPQRPSTTNDHPASTGQRCAHVDGARSVQADVTSCATSARSGRSTGPRSPRSSCGRTCRCCRRRSGRASAETMPWGRRSRTVGPVASAEGSWGRL</sequence>
<feature type="region of interest" description="Disordered" evidence="1">
    <location>
        <begin position="1"/>
        <end position="23"/>
    </location>
</feature>
<dbReference type="Proteomes" id="UP000299290">
    <property type="component" value="Unassembled WGS sequence"/>
</dbReference>
<gene>
    <name evidence="3" type="ORF">SANT12839_099090</name>
</gene>
<reference evidence="3 4" key="1">
    <citation type="journal article" date="2020" name="Int. J. Syst. Evol. Microbiol.">
        <title>Reclassification of Streptomyces castelarensis and Streptomyces sporoclivatus as later heterotypic synonyms of Streptomyces antimycoticus.</title>
        <authorList>
            <person name="Komaki H."/>
            <person name="Tamura T."/>
        </authorList>
    </citation>
    <scope>NUCLEOTIDE SEQUENCE [LARGE SCALE GENOMIC DNA]</scope>
    <source>
        <strain evidence="3 4">NBRC 12839</strain>
    </source>
</reference>
<dbReference type="Gene3D" id="3.30.450.20">
    <property type="entry name" value="PAS domain"/>
    <property type="match status" value="2"/>
</dbReference>
<dbReference type="InterPro" id="IPR035965">
    <property type="entry name" value="PAS-like_dom_sf"/>
</dbReference>
<dbReference type="EMBL" id="BJHV01000001">
    <property type="protein sequence ID" value="GDY49027.1"/>
    <property type="molecule type" value="Genomic_DNA"/>
</dbReference>
<dbReference type="CDD" id="cd00130">
    <property type="entry name" value="PAS"/>
    <property type="match status" value="1"/>
</dbReference>
<comment type="caution">
    <text evidence="3">The sequence shown here is derived from an EMBL/GenBank/DDBJ whole genome shotgun (WGS) entry which is preliminary data.</text>
</comment>
<feature type="region of interest" description="Disordered" evidence="1">
    <location>
        <begin position="287"/>
        <end position="310"/>
    </location>
</feature>
<feature type="compositionally biased region" description="Polar residues" evidence="1">
    <location>
        <begin position="253"/>
        <end position="270"/>
    </location>
</feature>
<feature type="region of interest" description="Disordered" evidence="1">
    <location>
        <begin position="322"/>
        <end position="348"/>
    </location>
</feature>
<protein>
    <recommendedName>
        <fullName evidence="2">PAS fold-4 domain-containing protein</fullName>
    </recommendedName>
</protein>